<accession>A0ABR1DV49</accession>
<feature type="compositionally biased region" description="Acidic residues" evidence="1">
    <location>
        <begin position="27"/>
        <end position="40"/>
    </location>
</feature>
<proteinExistence type="predicted"/>
<evidence type="ECO:0000313" key="2">
    <source>
        <dbReference type="EMBL" id="KAK6753326.1"/>
    </source>
</evidence>
<evidence type="ECO:0000313" key="3">
    <source>
        <dbReference type="Proteomes" id="UP001303046"/>
    </source>
</evidence>
<feature type="region of interest" description="Disordered" evidence="1">
    <location>
        <begin position="1"/>
        <end position="49"/>
    </location>
</feature>
<dbReference type="Proteomes" id="UP001303046">
    <property type="component" value="Unassembled WGS sequence"/>
</dbReference>
<comment type="caution">
    <text evidence="2">The sequence shown here is derived from an EMBL/GenBank/DDBJ whole genome shotgun (WGS) entry which is preliminary data.</text>
</comment>
<gene>
    <name evidence="2" type="primary">Necator_chrV.g17533</name>
    <name evidence="2" type="ORF">RB195_012743</name>
</gene>
<evidence type="ECO:0000256" key="1">
    <source>
        <dbReference type="SAM" id="MobiDB-lite"/>
    </source>
</evidence>
<dbReference type="EMBL" id="JAVFWL010000005">
    <property type="protein sequence ID" value="KAK6753326.1"/>
    <property type="molecule type" value="Genomic_DNA"/>
</dbReference>
<keyword evidence="3" id="KW-1185">Reference proteome</keyword>
<protein>
    <submittedName>
        <fullName evidence="2">Uncharacterized protein</fullName>
    </submittedName>
</protein>
<organism evidence="2 3">
    <name type="scientific">Necator americanus</name>
    <name type="common">Human hookworm</name>
    <dbReference type="NCBI Taxonomy" id="51031"/>
    <lineage>
        <taxon>Eukaryota</taxon>
        <taxon>Metazoa</taxon>
        <taxon>Ecdysozoa</taxon>
        <taxon>Nematoda</taxon>
        <taxon>Chromadorea</taxon>
        <taxon>Rhabditida</taxon>
        <taxon>Rhabditina</taxon>
        <taxon>Rhabditomorpha</taxon>
        <taxon>Strongyloidea</taxon>
        <taxon>Ancylostomatidae</taxon>
        <taxon>Bunostominae</taxon>
        <taxon>Necator</taxon>
    </lineage>
</organism>
<sequence>MADSRAAGTAASDSNVGGREERGGDGGCDDDHDHDEDDETRIDRSFDDGDDTETLAVRKFSLTILAVAKLDYRQVAILSNGSLQLSA</sequence>
<name>A0ABR1DV49_NECAM</name>
<reference evidence="2 3" key="1">
    <citation type="submission" date="2023-08" db="EMBL/GenBank/DDBJ databases">
        <title>A Necator americanus chromosomal reference genome.</title>
        <authorList>
            <person name="Ilik V."/>
            <person name="Petrzelkova K.J."/>
            <person name="Pardy F."/>
            <person name="Fuh T."/>
            <person name="Niatou-Singa F.S."/>
            <person name="Gouil Q."/>
            <person name="Baker L."/>
            <person name="Ritchie M.E."/>
            <person name="Jex A.R."/>
            <person name="Gazzola D."/>
            <person name="Li H."/>
            <person name="Toshio Fujiwara R."/>
            <person name="Zhan B."/>
            <person name="Aroian R.V."/>
            <person name="Pafco B."/>
            <person name="Schwarz E.M."/>
        </authorList>
    </citation>
    <scope>NUCLEOTIDE SEQUENCE [LARGE SCALE GENOMIC DNA]</scope>
    <source>
        <strain evidence="2 3">Aroian</strain>
        <tissue evidence="2">Whole animal</tissue>
    </source>
</reference>